<organism evidence="1 2">
    <name type="scientific">Kibdelosporangium phytohabitans</name>
    <dbReference type="NCBI Taxonomy" id="860235"/>
    <lineage>
        <taxon>Bacteria</taxon>
        <taxon>Bacillati</taxon>
        <taxon>Actinomycetota</taxon>
        <taxon>Actinomycetes</taxon>
        <taxon>Pseudonocardiales</taxon>
        <taxon>Pseudonocardiaceae</taxon>
        <taxon>Kibdelosporangium</taxon>
    </lineage>
</organism>
<sequence length="62" mass="6255">MADTNPLRGFGVKYVAFRGIGRPVSTGPWGTGALMTTASASALAARRLAPPRSPDAATGPAN</sequence>
<protein>
    <submittedName>
        <fullName evidence="1">Uncharacterized protein</fullName>
    </submittedName>
</protein>
<gene>
    <name evidence="1" type="ORF">AOZ06_29105</name>
</gene>
<evidence type="ECO:0000313" key="1">
    <source>
        <dbReference type="EMBL" id="ALG10411.1"/>
    </source>
</evidence>
<name>A0A0N9I434_9PSEU</name>
<accession>A0A0N9I434</accession>
<dbReference type="Proteomes" id="UP000063699">
    <property type="component" value="Chromosome"/>
</dbReference>
<proteinExistence type="predicted"/>
<dbReference type="KEGG" id="kphy:AOZ06_29105"/>
<reference evidence="1 2" key="1">
    <citation type="submission" date="2015-07" db="EMBL/GenBank/DDBJ databases">
        <title>Genome sequencing of Kibdelosporangium phytohabitans.</title>
        <authorList>
            <person name="Qin S."/>
            <person name="Xing K."/>
        </authorList>
    </citation>
    <scope>NUCLEOTIDE SEQUENCE [LARGE SCALE GENOMIC DNA]</scope>
    <source>
        <strain evidence="1 2">KLBMP1111</strain>
    </source>
</reference>
<keyword evidence="2" id="KW-1185">Reference proteome</keyword>
<dbReference type="EMBL" id="CP012752">
    <property type="protein sequence ID" value="ALG10411.1"/>
    <property type="molecule type" value="Genomic_DNA"/>
</dbReference>
<evidence type="ECO:0000313" key="2">
    <source>
        <dbReference type="Proteomes" id="UP000063699"/>
    </source>
</evidence>
<dbReference type="AlphaFoldDB" id="A0A0N9I434"/>